<dbReference type="InterPro" id="IPR001753">
    <property type="entry name" value="Enoyl-CoA_hydra/iso"/>
</dbReference>
<dbReference type="Pfam" id="PF00378">
    <property type="entry name" value="ECH_1"/>
    <property type="match status" value="1"/>
</dbReference>
<dbReference type="PANTHER" id="PTHR11941:SF54">
    <property type="entry name" value="ENOYL-COA HYDRATASE, MITOCHONDRIAL"/>
    <property type="match status" value="1"/>
</dbReference>
<dbReference type="CDD" id="cd06558">
    <property type="entry name" value="crotonase-like"/>
    <property type="match status" value="1"/>
</dbReference>
<evidence type="ECO:0000313" key="1">
    <source>
        <dbReference type="EMBL" id="MFC3227784.1"/>
    </source>
</evidence>
<evidence type="ECO:0000313" key="2">
    <source>
        <dbReference type="Proteomes" id="UP001595528"/>
    </source>
</evidence>
<keyword evidence="2" id="KW-1185">Reference proteome</keyword>
<dbReference type="InterPro" id="IPR029045">
    <property type="entry name" value="ClpP/crotonase-like_dom_sf"/>
</dbReference>
<dbReference type="PANTHER" id="PTHR11941">
    <property type="entry name" value="ENOYL-COA HYDRATASE-RELATED"/>
    <property type="match status" value="1"/>
</dbReference>
<name>A0ABV7L038_9PROT</name>
<accession>A0ABV7L038</accession>
<reference evidence="2" key="1">
    <citation type="journal article" date="2019" name="Int. J. Syst. Evol. Microbiol.">
        <title>The Global Catalogue of Microorganisms (GCM) 10K type strain sequencing project: providing services to taxonomists for standard genome sequencing and annotation.</title>
        <authorList>
            <consortium name="The Broad Institute Genomics Platform"/>
            <consortium name="The Broad Institute Genome Sequencing Center for Infectious Disease"/>
            <person name="Wu L."/>
            <person name="Ma J."/>
        </authorList>
    </citation>
    <scope>NUCLEOTIDE SEQUENCE [LARGE SCALE GENOMIC DNA]</scope>
    <source>
        <strain evidence="2">KCTC 42964</strain>
    </source>
</reference>
<dbReference type="Gene3D" id="3.90.226.10">
    <property type="entry name" value="2-enoyl-CoA Hydratase, Chain A, domain 1"/>
    <property type="match status" value="1"/>
</dbReference>
<dbReference type="EMBL" id="JBHRTR010000025">
    <property type="protein sequence ID" value="MFC3227784.1"/>
    <property type="molecule type" value="Genomic_DNA"/>
</dbReference>
<proteinExistence type="predicted"/>
<comment type="caution">
    <text evidence="1">The sequence shown here is derived from an EMBL/GenBank/DDBJ whole genome shotgun (WGS) entry which is preliminary data.</text>
</comment>
<protein>
    <submittedName>
        <fullName evidence="1">Enoyl-CoA hydratase/isomerase family protein</fullName>
    </submittedName>
</protein>
<organism evidence="1 2">
    <name type="scientific">Marinibaculum pumilum</name>
    <dbReference type="NCBI Taxonomy" id="1766165"/>
    <lineage>
        <taxon>Bacteria</taxon>
        <taxon>Pseudomonadati</taxon>
        <taxon>Pseudomonadota</taxon>
        <taxon>Alphaproteobacteria</taxon>
        <taxon>Rhodospirillales</taxon>
        <taxon>Rhodospirillaceae</taxon>
        <taxon>Marinibaculum</taxon>
    </lineage>
</organism>
<dbReference type="Proteomes" id="UP001595528">
    <property type="component" value="Unassembled WGS sequence"/>
</dbReference>
<sequence>MPTELAYTEAERGGVPVAELRLSSDSGVNPLSSGTVAAFRRHFRDLDHADAPYAVVLSAEGRCFCAGADVKEFRDITQDGFRRYMTDILAMYAEMAELRKPIIALVHADARGGGMALALFSDFVIAADEAQFALPEVHRGLAGGGYLMPLLVGKQRATEMVMLGRSYSAARMLDLGLVSEVCPAVEIAGRTDRLCAELGALSGGALAVAKQSLAGGLGLGLREAMAKHVEAQSEAFRLARERGQM</sequence>
<gene>
    <name evidence="1" type="ORF">ACFOGJ_11110</name>
</gene>
<dbReference type="SUPFAM" id="SSF52096">
    <property type="entry name" value="ClpP/crotonase"/>
    <property type="match status" value="1"/>
</dbReference>
<dbReference type="RefSeq" id="WP_379900253.1">
    <property type="nucleotide sequence ID" value="NZ_JBHRTR010000025.1"/>
</dbReference>